<dbReference type="CDD" id="cd07724">
    <property type="entry name" value="POD-like_MBL-fold"/>
    <property type="match status" value="1"/>
</dbReference>
<evidence type="ECO:0000313" key="3">
    <source>
        <dbReference type="EMBL" id="EED34361.1"/>
    </source>
</evidence>
<dbReference type="GO" id="GO:0006749">
    <property type="term" value="P:glutathione metabolic process"/>
    <property type="evidence" value="ECO:0007669"/>
    <property type="project" value="InterPro"/>
</dbReference>
<evidence type="ECO:0000313" key="4">
    <source>
        <dbReference type="Proteomes" id="UP000004699"/>
    </source>
</evidence>
<dbReference type="SMART" id="SM00849">
    <property type="entry name" value="Lactamase_B"/>
    <property type="match status" value="1"/>
</dbReference>
<dbReference type="HOGENOM" id="CLU_030571_6_1_6"/>
<gene>
    <name evidence="3" type="ORF">NOR51B_298</name>
</gene>
<dbReference type="GO" id="GO:0070813">
    <property type="term" value="P:hydrogen sulfide metabolic process"/>
    <property type="evidence" value="ECO:0007669"/>
    <property type="project" value="TreeGrafter"/>
</dbReference>
<dbReference type="AlphaFoldDB" id="B8KSC0"/>
<accession>B8KSC0</accession>
<reference evidence="4" key="1">
    <citation type="journal article" date="2013" name="BMC Microbiol.">
        <title>Taxonomy and evolution of bacteriochlorophyll a-containing members of the OM60/NOR5 clade of marine gammaproteobacteria: description of Luminiphilus syltensis gen. nov., sp. nov., reclassification of Haliea rubra as Pseudohaliea rubra gen. nov., comb. nov., and emendation of Chromatocurvus halotolerans.</title>
        <authorList>
            <person name="Spring S."/>
            <person name="Riedel T."/>
            <person name="Sproer C."/>
            <person name="Yan S."/>
            <person name="Harder J."/>
            <person name="Fuchs B.M."/>
        </authorList>
    </citation>
    <scope>NUCLEOTIDE SEQUENCE [LARGE SCALE GENOMIC DNA]</scope>
    <source>
        <strain evidence="4">NOR51-B</strain>
    </source>
</reference>
<evidence type="ECO:0000259" key="2">
    <source>
        <dbReference type="SMART" id="SM00849"/>
    </source>
</evidence>
<dbReference type="Pfam" id="PF00753">
    <property type="entry name" value="Lactamase_B"/>
    <property type="match status" value="1"/>
</dbReference>
<protein>
    <submittedName>
        <fullName evidence="3">Metallo-beta-lactamase family protein</fullName>
    </submittedName>
</protein>
<dbReference type="PANTHER" id="PTHR43084">
    <property type="entry name" value="PERSULFIDE DIOXYGENASE ETHE1"/>
    <property type="match status" value="1"/>
</dbReference>
<dbReference type="STRING" id="565045.NOR51B_298"/>
<proteinExistence type="predicted"/>
<dbReference type="InterPro" id="IPR036866">
    <property type="entry name" value="RibonucZ/Hydroxyglut_hydro"/>
</dbReference>
<dbReference type="InterPro" id="IPR001279">
    <property type="entry name" value="Metallo-B-lactamas"/>
</dbReference>
<dbReference type="Proteomes" id="UP000004699">
    <property type="component" value="Unassembled WGS sequence"/>
</dbReference>
<dbReference type="GO" id="GO:0050313">
    <property type="term" value="F:sulfur dioxygenase activity"/>
    <property type="evidence" value="ECO:0007669"/>
    <property type="project" value="InterPro"/>
</dbReference>
<feature type="domain" description="Metallo-beta-lactamase" evidence="2">
    <location>
        <begin position="21"/>
        <end position="211"/>
    </location>
</feature>
<dbReference type="eggNOG" id="COG0491">
    <property type="taxonomic scope" value="Bacteria"/>
</dbReference>
<dbReference type="EMBL" id="DS999411">
    <property type="protein sequence ID" value="EED34361.1"/>
    <property type="molecule type" value="Genomic_DNA"/>
</dbReference>
<dbReference type="SUPFAM" id="SSF56281">
    <property type="entry name" value="Metallo-hydrolase/oxidoreductase"/>
    <property type="match status" value="1"/>
</dbReference>
<dbReference type="InterPro" id="IPR051682">
    <property type="entry name" value="Mito_Persulfide_Diox"/>
</dbReference>
<name>B8KSC0_9GAMM</name>
<dbReference type="OrthoDB" id="9784009at2"/>
<evidence type="ECO:0000256" key="1">
    <source>
        <dbReference type="ARBA" id="ARBA00022723"/>
    </source>
</evidence>
<dbReference type="InterPro" id="IPR044528">
    <property type="entry name" value="POD-like_MBL-fold"/>
</dbReference>
<keyword evidence="4" id="KW-1185">Reference proteome</keyword>
<dbReference type="RefSeq" id="WP_009019109.1">
    <property type="nucleotide sequence ID" value="NZ_DS999411.1"/>
</dbReference>
<sequence>MNDHRTPHNAVVKHFFDPRTWTLTYIVTDPETRHCAIVDPVLDLDYASGTLTTESADEVIAYVTAEGLTVDYILETHVHADHLTSAPYLKEKLGGKIAIGSAITTVQSTFAQVYNETDAFPTDGSQFDVTLSDNDSFKVGNLVACALHVPGHTPACMAYRIDDALFVGDTLFMPDAGTARCDFPGGDAKTLYRSIKKLLNLPAETRVFVCHDYQPNGRQLAYETTIGDQRKSNIHVKEGVTEEEFVTMRETRDNTLAMPTLILPSLQVNMRAGHLPPAEANGRLFLSLPINVFGGDDVARFADKI</sequence>
<dbReference type="PANTHER" id="PTHR43084:SF1">
    <property type="entry name" value="PERSULFIDE DIOXYGENASE ETHE1, MITOCHONDRIAL"/>
    <property type="match status" value="1"/>
</dbReference>
<dbReference type="Gene3D" id="3.60.15.10">
    <property type="entry name" value="Ribonuclease Z/Hydroxyacylglutathione hydrolase-like"/>
    <property type="match status" value="1"/>
</dbReference>
<dbReference type="GO" id="GO:0046872">
    <property type="term" value="F:metal ion binding"/>
    <property type="evidence" value="ECO:0007669"/>
    <property type="project" value="UniProtKB-KW"/>
</dbReference>
<keyword evidence="1" id="KW-0479">Metal-binding</keyword>
<organism evidence="3 4">
    <name type="scientific">Luminiphilus syltensis NOR5-1B</name>
    <dbReference type="NCBI Taxonomy" id="565045"/>
    <lineage>
        <taxon>Bacteria</taxon>
        <taxon>Pseudomonadati</taxon>
        <taxon>Pseudomonadota</taxon>
        <taxon>Gammaproteobacteria</taxon>
        <taxon>Cellvibrionales</taxon>
        <taxon>Halieaceae</taxon>
        <taxon>Luminiphilus</taxon>
    </lineage>
</organism>